<evidence type="ECO:0000313" key="2">
    <source>
        <dbReference type="Proteomes" id="UP000010077"/>
    </source>
</evidence>
<dbReference type="STRING" id="1193729.A1OE_290"/>
<dbReference type="InterPro" id="IPR010593">
    <property type="entry name" value="DUF1159"/>
</dbReference>
<organism evidence="1 2">
    <name type="scientific">Candidatus Endolissoclinum faulkneri L2</name>
    <dbReference type="NCBI Taxonomy" id="1193729"/>
    <lineage>
        <taxon>Bacteria</taxon>
        <taxon>Pseudomonadati</taxon>
        <taxon>Pseudomonadota</taxon>
        <taxon>Alphaproteobacteria</taxon>
        <taxon>Rhodospirillales</taxon>
        <taxon>Rhodospirillaceae</taxon>
        <taxon>Candidatus Endolissoclinum</taxon>
    </lineage>
</organism>
<dbReference type="HOGENOM" id="CLU_104595_0_0_5"/>
<dbReference type="KEGG" id="thal:A1OE_290"/>
<reference evidence="1 2" key="1">
    <citation type="journal article" date="2012" name="Proc. Natl. Acad. Sci. U.S.A.">
        <title>Genome streamlining and chemical defense in a coral reef symbiosis.</title>
        <authorList>
            <person name="Kwan J.C."/>
            <person name="Donia M.S."/>
            <person name="Han A.W."/>
            <person name="Hirose E."/>
            <person name="Haygood M.G."/>
            <person name="Schmidt E.W."/>
        </authorList>
    </citation>
    <scope>NUCLEOTIDE SEQUENCE [LARGE SCALE GENOMIC DNA]</scope>
    <source>
        <strain evidence="1 2">L2</strain>
    </source>
</reference>
<dbReference type="AlphaFoldDB" id="K7YFX7"/>
<dbReference type="PIRSF" id="PIRSF032064">
    <property type="entry name" value="UCP032064"/>
    <property type="match status" value="1"/>
</dbReference>
<sequence>MVEEKRFGITKLRHSRLRPFSCFAAKLTDPLFYKRGFVKGIVPRRWREIVGVNLAQCCAPESLHFPHGESYGAILKIISLPGTALEIEYLSPQIIDKVNRYLGFGAVARIQIRQGILAKSPKLQRQIFVKLEEMEKKAIYDQVTGVHDINLRNHLQALGEAIILRNKSMDAVE</sequence>
<evidence type="ECO:0008006" key="3">
    <source>
        <dbReference type="Google" id="ProtNLM"/>
    </source>
</evidence>
<gene>
    <name evidence="1" type="ORF">A1OE_290</name>
</gene>
<dbReference type="eggNOG" id="COG5389">
    <property type="taxonomic scope" value="Bacteria"/>
</dbReference>
<dbReference type="RefSeq" id="WP_015087988.1">
    <property type="nucleotide sequence ID" value="NC_019566.1"/>
</dbReference>
<proteinExistence type="predicted"/>
<accession>K7YFX7</accession>
<keyword evidence="2" id="KW-1185">Reference proteome</keyword>
<name>K7YFX7_9PROT</name>
<dbReference type="OrthoDB" id="7160947at2"/>
<dbReference type="Proteomes" id="UP000010077">
    <property type="component" value="Chromosome"/>
</dbReference>
<evidence type="ECO:0000313" key="1">
    <source>
        <dbReference type="EMBL" id="AFX98490.1"/>
    </source>
</evidence>
<dbReference type="EMBL" id="CP003539">
    <property type="protein sequence ID" value="AFX98490.1"/>
    <property type="molecule type" value="Genomic_DNA"/>
</dbReference>
<dbReference type="InterPro" id="IPR007922">
    <property type="entry name" value="DciA-like"/>
</dbReference>
<protein>
    <recommendedName>
        <fullName evidence="3">DUF721 domain-containing protein</fullName>
    </recommendedName>
</protein>
<dbReference type="Pfam" id="PF05258">
    <property type="entry name" value="DciA"/>
    <property type="match status" value="1"/>
</dbReference>